<protein>
    <submittedName>
        <fullName evidence="8">E3 ubiquitin-protein ligase HECTD1</fullName>
    </submittedName>
</protein>
<dbReference type="Proteomes" id="UP001141327">
    <property type="component" value="Unassembled WGS sequence"/>
</dbReference>
<feature type="domain" description="F5/8 type C" evidence="5">
    <location>
        <begin position="526"/>
        <end position="633"/>
    </location>
</feature>
<feature type="zinc finger region" description="TRAF-type" evidence="4">
    <location>
        <begin position="121"/>
        <end position="176"/>
    </location>
</feature>
<accession>A0ABQ8U5T2</accession>
<proteinExistence type="predicted"/>
<dbReference type="PANTHER" id="PTHR47457">
    <property type="entry name" value="OS05G0345500 PROTEIN"/>
    <property type="match status" value="1"/>
</dbReference>
<evidence type="ECO:0000259" key="5">
    <source>
        <dbReference type="PROSITE" id="PS50022"/>
    </source>
</evidence>
<keyword evidence="9" id="KW-1185">Reference proteome</keyword>
<reference evidence="8" key="1">
    <citation type="journal article" date="2022" name="bioRxiv">
        <title>Genomics of Preaxostyla Flagellates Illuminates Evolutionary Transitions and the Path Towards Mitochondrial Loss.</title>
        <authorList>
            <person name="Novak L.V.F."/>
            <person name="Treitli S.C."/>
            <person name="Pyrih J."/>
            <person name="Halakuc P."/>
            <person name="Pipaliya S.V."/>
            <person name="Vacek V."/>
            <person name="Brzon O."/>
            <person name="Soukal P."/>
            <person name="Eme L."/>
            <person name="Dacks J.B."/>
            <person name="Karnkowska A."/>
            <person name="Elias M."/>
            <person name="Hampl V."/>
        </authorList>
    </citation>
    <scope>NUCLEOTIDE SEQUENCE</scope>
    <source>
        <strain evidence="8">RCP-MX</strain>
    </source>
</reference>
<feature type="domain" description="TRAF-type" evidence="7">
    <location>
        <begin position="121"/>
        <end position="176"/>
    </location>
</feature>
<keyword evidence="1 4" id="KW-0479">Metal-binding</keyword>
<keyword evidence="3 4" id="KW-0862">Zinc</keyword>
<evidence type="ECO:0000256" key="1">
    <source>
        <dbReference type="ARBA" id="ARBA00022723"/>
    </source>
</evidence>
<keyword evidence="2 4" id="KW-0863">Zinc-finger</keyword>
<sequence length="696" mass="75381">MEGGAVNNNDTLSCKKKRSPCRPRKELEYVTAIPGDDENWRCPACLGHYEDPVCLSCGDSVCRACVTLIDGVCPTCTERFIAEHLCPSRVVQRLVKQTQCRCPNRGLGCDAVVGVLDVEHHLGAECEWRQEECDQCHQQVRRAEMARHKDTTCARKPMACGYADVGCPTRCPQEDLAAHERDGVAAHMGLLRRRLADTSADLTQCKADLTLCKAELAQTKEQTQRELAAIRSQIAQCLVIYTPWGLCECMQIGPLTYTRVWADIRTGVMSRSDFRCPPTPECTSAAQSAYIRRDPMVCRLRGTSARCVPARVCCPPQSAQGAPCRLPTSPVFGAQVPTCRPLRHVTPPGIPPDPGLFTPPAAPEGLAARWDEATKKVPGIYAGAAPVGDPAPACCALAAAATPPPPPGPPVRSGVVQATPSSSSSNAIVVYTGPECRWWSRFPEGGKGGATATCTPGTVVFRYDHDMDDQGLFYYIGTQGRTKPWHNPALAGWVTVTRSSDCYGEPTVITGRQPCNSYTGNEPNAWWQVDLGAERLFTPTRYTLRHCDLPAHVDFRLQSWRLEGSADGADGSWRTLDEHANEPNALAARPDAMATFAVAPERAFPARRFRVLMTGPCSGHYYLMLSGLEMYGTLSPSGMCHCPRSLIGTVIFSGEKTFVQSAFSDPSLMNRIAAAIREAPAAPDPLRGGGGHVAPG</sequence>
<feature type="domain" description="RING-type" evidence="6">
    <location>
        <begin position="42"/>
        <end position="77"/>
    </location>
</feature>
<dbReference type="InterPro" id="IPR008979">
    <property type="entry name" value="Galactose-bd-like_sf"/>
</dbReference>
<evidence type="ECO:0000256" key="2">
    <source>
        <dbReference type="ARBA" id="ARBA00022771"/>
    </source>
</evidence>
<gene>
    <name evidence="8" type="ORF">PAPYR_12404</name>
</gene>
<dbReference type="SUPFAM" id="SSF57850">
    <property type="entry name" value="RING/U-box"/>
    <property type="match status" value="1"/>
</dbReference>
<dbReference type="SUPFAM" id="SSF49785">
    <property type="entry name" value="Galactose-binding domain-like"/>
    <property type="match status" value="1"/>
</dbReference>
<comment type="caution">
    <text evidence="8">The sequence shown here is derived from an EMBL/GenBank/DDBJ whole genome shotgun (WGS) entry which is preliminary data.</text>
</comment>
<evidence type="ECO:0000256" key="3">
    <source>
        <dbReference type="ARBA" id="ARBA00022833"/>
    </source>
</evidence>
<dbReference type="InterPro" id="IPR013083">
    <property type="entry name" value="Znf_RING/FYVE/PHD"/>
</dbReference>
<evidence type="ECO:0000313" key="8">
    <source>
        <dbReference type="EMBL" id="KAJ4453196.1"/>
    </source>
</evidence>
<dbReference type="InterPro" id="IPR001841">
    <property type="entry name" value="Znf_RING"/>
</dbReference>
<name>A0ABQ8U5T2_9EUKA</name>
<evidence type="ECO:0000313" key="9">
    <source>
        <dbReference type="Proteomes" id="UP001141327"/>
    </source>
</evidence>
<dbReference type="InterPro" id="IPR001293">
    <property type="entry name" value="Znf_TRAF"/>
</dbReference>
<evidence type="ECO:0000256" key="4">
    <source>
        <dbReference type="PROSITE-ProRule" id="PRU00207"/>
    </source>
</evidence>
<dbReference type="InterPro" id="IPR000421">
    <property type="entry name" value="FA58C"/>
</dbReference>
<dbReference type="PROSITE" id="PS50089">
    <property type="entry name" value="ZF_RING_2"/>
    <property type="match status" value="1"/>
</dbReference>
<evidence type="ECO:0000259" key="7">
    <source>
        <dbReference type="PROSITE" id="PS50145"/>
    </source>
</evidence>
<dbReference type="PROSITE" id="PS50022">
    <property type="entry name" value="FA58C_3"/>
    <property type="match status" value="1"/>
</dbReference>
<dbReference type="PROSITE" id="PS50145">
    <property type="entry name" value="ZF_TRAF"/>
    <property type="match status" value="1"/>
</dbReference>
<evidence type="ECO:0000259" key="6">
    <source>
        <dbReference type="PROSITE" id="PS50089"/>
    </source>
</evidence>
<dbReference type="Gene3D" id="2.60.120.260">
    <property type="entry name" value="Galactose-binding domain-like"/>
    <property type="match status" value="1"/>
</dbReference>
<dbReference type="PANTHER" id="PTHR47457:SF1">
    <property type="entry name" value="BTB DOMAIN-CONTAINING PROTEIN-RELATED"/>
    <property type="match status" value="1"/>
</dbReference>
<dbReference type="EMBL" id="JAPMOS010000300">
    <property type="protein sequence ID" value="KAJ4453196.1"/>
    <property type="molecule type" value="Genomic_DNA"/>
</dbReference>
<dbReference type="Gene3D" id="3.30.40.10">
    <property type="entry name" value="Zinc/RING finger domain, C3HC4 (zinc finger)"/>
    <property type="match status" value="2"/>
</dbReference>
<organism evidence="8 9">
    <name type="scientific">Paratrimastix pyriformis</name>
    <dbReference type="NCBI Taxonomy" id="342808"/>
    <lineage>
        <taxon>Eukaryota</taxon>
        <taxon>Metamonada</taxon>
        <taxon>Preaxostyla</taxon>
        <taxon>Paratrimastigidae</taxon>
        <taxon>Paratrimastix</taxon>
    </lineage>
</organism>